<organism evidence="6 7">
    <name type="scientific">Funneliformis mosseae</name>
    <name type="common">Endomycorrhizal fungus</name>
    <name type="synonym">Glomus mosseae</name>
    <dbReference type="NCBI Taxonomy" id="27381"/>
    <lineage>
        <taxon>Eukaryota</taxon>
        <taxon>Fungi</taxon>
        <taxon>Fungi incertae sedis</taxon>
        <taxon>Mucoromycota</taxon>
        <taxon>Glomeromycotina</taxon>
        <taxon>Glomeromycetes</taxon>
        <taxon>Glomerales</taxon>
        <taxon>Glomeraceae</taxon>
        <taxon>Funneliformis</taxon>
    </lineage>
</organism>
<dbReference type="GO" id="GO:0005741">
    <property type="term" value="C:mitochondrial outer membrane"/>
    <property type="evidence" value="ECO:0007669"/>
    <property type="project" value="TreeGrafter"/>
</dbReference>
<evidence type="ECO:0000256" key="3">
    <source>
        <dbReference type="ARBA" id="ARBA00022989"/>
    </source>
</evidence>
<dbReference type="InterPro" id="IPR013946">
    <property type="entry name" value="NCA2-like"/>
</dbReference>
<keyword evidence="2" id="KW-0812">Transmembrane</keyword>
<evidence type="ECO:0000256" key="5">
    <source>
        <dbReference type="ARBA" id="ARBA00023136"/>
    </source>
</evidence>
<evidence type="ECO:0000256" key="1">
    <source>
        <dbReference type="ARBA" id="ARBA00004225"/>
    </source>
</evidence>
<protein>
    <submittedName>
        <fullName evidence="6">14350_t:CDS:1</fullName>
    </submittedName>
</protein>
<comment type="caution">
    <text evidence="6">The sequence shown here is derived from an EMBL/GenBank/DDBJ whole genome shotgun (WGS) entry which is preliminary data.</text>
</comment>
<dbReference type="PANTHER" id="PTHR28234">
    <property type="entry name" value="NUCLEAR CONTROL OF ATPASE PROTEIN 2"/>
    <property type="match status" value="1"/>
</dbReference>
<accession>A0A9N8YUP2</accession>
<evidence type="ECO:0000313" key="7">
    <source>
        <dbReference type="Proteomes" id="UP000789375"/>
    </source>
</evidence>
<proteinExistence type="predicted"/>
<evidence type="ECO:0000256" key="4">
    <source>
        <dbReference type="ARBA" id="ARBA00023128"/>
    </source>
</evidence>
<gene>
    <name evidence="6" type="ORF">FMOSSE_LOCUS1389</name>
</gene>
<keyword evidence="3" id="KW-1133">Transmembrane helix</keyword>
<evidence type="ECO:0000256" key="2">
    <source>
        <dbReference type="ARBA" id="ARBA00022692"/>
    </source>
</evidence>
<keyword evidence="5" id="KW-0472">Membrane</keyword>
<comment type="subcellular location">
    <subcellularLocation>
        <location evidence="1">Mitochondrion membrane</location>
        <topology evidence="1">Multi-pass membrane protein</topology>
    </subcellularLocation>
</comment>
<sequence>MSFVQERVREIQKDLDNLFQSLESKFVNENVFIRLRRSSISEVDSARAQASSTYNVNSDILTERAEVLRKAINSIQLDNGNIPKMNLILNQLDMVEKSLHGNCKSATSEVPPLWENEENEELERGISYLECLFLSKVTISIYGKMLESFLVSTLPLLDDIYYWRELEENKLWSWIHLFQTMPLRLYSLSGTIFNTIRRQYQNVLPDNSLSVRQLFSLDGMINLFPRYMHTRFLIVPSHSVSSLVRYEIRYKKLVLASLMEYQAACIGLLINEGLDFKKVTKEIDEMTNEGHMDVNFGDVIAKQLTNCVVCIERILNQATGIDIEKGDMPNVNNLFENMKVPDSPSSLLALYTHLRSIITTHLPHYDEHSNRIISIYGCPSPLTRWWLPITISTVVACKTRDHFFKEGFIQRLDEAKSTIVNFWSDWIWEPIVRMMETIRHRERRLVLMGKDSLNSDLESLERMVLDFELGRRILNDEEMINLSNRVRDGDLSMILKAYEQQLKNPLKSIVTGALIRTLSIQVQKTKVDLEIAMAALDKLLKSNELNFAFLAVGPSLFVVYLFSTWVKNILWSNDTWSNRIKGANVKMRESLLTVERLLVQNYRSNSTSLPFATQGFVICHVHHLRTYAMYLPSRNNVRQSVLDDLRELDDPRLTIRQKIWTCERIWRCWDFLK</sequence>
<keyword evidence="4" id="KW-0496">Mitochondrion</keyword>
<dbReference type="Pfam" id="PF08637">
    <property type="entry name" value="NCA2"/>
    <property type="match status" value="1"/>
</dbReference>
<name>A0A9N8YUP2_FUNMO</name>
<reference evidence="6" key="1">
    <citation type="submission" date="2021-06" db="EMBL/GenBank/DDBJ databases">
        <authorList>
            <person name="Kallberg Y."/>
            <person name="Tangrot J."/>
            <person name="Rosling A."/>
        </authorList>
    </citation>
    <scope>NUCLEOTIDE SEQUENCE</scope>
    <source>
        <strain evidence="6">87-6 pot B 2015</strain>
    </source>
</reference>
<keyword evidence="7" id="KW-1185">Reference proteome</keyword>
<evidence type="ECO:0000313" key="6">
    <source>
        <dbReference type="EMBL" id="CAG8449195.1"/>
    </source>
</evidence>
<dbReference type="EMBL" id="CAJVPP010000160">
    <property type="protein sequence ID" value="CAG8449195.1"/>
    <property type="molecule type" value="Genomic_DNA"/>
</dbReference>
<dbReference type="AlphaFoldDB" id="A0A9N8YUP2"/>
<dbReference type="Proteomes" id="UP000789375">
    <property type="component" value="Unassembled WGS sequence"/>
</dbReference>
<dbReference type="PANTHER" id="PTHR28234:SF1">
    <property type="entry name" value="NUCLEAR CONTROL OF ATPASE PROTEIN 2"/>
    <property type="match status" value="1"/>
</dbReference>